<feature type="transmembrane region" description="Helical" evidence="2">
    <location>
        <begin position="63"/>
        <end position="83"/>
    </location>
</feature>
<keyword evidence="2" id="KW-1133">Transmembrane helix</keyword>
<reference evidence="3" key="1">
    <citation type="journal article" date="2018" name="Curr. Microbiol.">
        <title>Cellulosimicrobium arenosum sp. nov., Isolated from Marine Sediment Sand.</title>
        <authorList>
            <person name="Oh M."/>
            <person name="Kim J.H."/>
            <person name="Yoon J.H."/>
            <person name="Schumann P."/>
            <person name="Kim W."/>
        </authorList>
    </citation>
    <scope>NUCLEOTIDE SEQUENCE</scope>
    <source>
        <strain evidence="3">KCTC 49039</strain>
    </source>
</reference>
<name>A0A927PEA5_9MICO</name>
<organism evidence="3 4">
    <name type="scientific">Cellulosimicrobium arenosum</name>
    <dbReference type="NCBI Taxonomy" id="2708133"/>
    <lineage>
        <taxon>Bacteria</taxon>
        <taxon>Bacillati</taxon>
        <taxon>Actinomycetota</taxon>
        <taxon>Actinomycetes</taxon>
        <taxon>Micrococcales</taxon>
        <taxon>Promicromonosporaceae</taxon>
        <taxon>Cellulosimicrobium</taxon>
    </lineage>
</organism>
<dbReference type="NCBIfam" id="NF038065">
    <property type="entry name" value="Pr6Pr"/>
    <property type="match status" value="1"/>
</dbReference>
<evidence type="ECO:0000256" key="2">
    <source>
        <dbReference type="SAM" id="Phobius"/>
    </source>
</evidence>
<evidence type="ECO:0000313" key="3">
    <source>
        <dbReference type="EMBL" id="MBD8079607.1"/>
    </source>
</evidence>
<dbReference type="InterPro" id="IPR049713">
    <property type="entry name" value="Pr6Pr-like"/>
</dbReference>
<keyword evidence="2" id="KW-0812">Transmembrane</keyword>
<evidence type="ECO:0000256" key="1">
    <source>
        <dbReference type="SAM" id="MobiDB-lite"/>
    </source>
</evidence>
<protein>
    <submittedName>
        <fullName evidence="3">Pr6Pr family membrane protein</fullName>
    </submittedName>
</protein>
<sequence length="243" mass="25776">MSVLVGLFRLFLVVLALVGTREIWLHGDVEGLVYFTNQTGFLVAISFAWAGIASLLRTTQPPAWFKGVVTLAAAITGLVALLVLEPESPDAPAVFLGLTDGQIEHQVLPLAVFADFVLLDAHRRFRGLTALQWLLYPVAYFVFALVRGALSPGSEYPYAFVDLDALGWAGLGANLLVYGAAFFVLGLVLVGIDRVLPPRPLIGGYPDGSTPSGRDAPTEAGEVAGTTTQGTAVDGSRPAPDQR</sequence>
<reference evidence="3" key="2">
    <citation type="submission" date="2020-09" db="EMBL/GenBank/DDBJ databases">
        <authorList>
            <person name="Yu Y."/>
        </authorList>
    </citation>
    <scope>NUCLEOTIDE SEQUENCE</scope>
    <source>
        <strain evidence="3">KCTC 49039</strain>
    </source>
</reference>
<feature type="transmembrane region" description="Helical" evidence="2">
    <location>
        <begin position="133"/>
        <end position="150"/>
    </location>
</feature>
<keyword evidence="2" id="KW-0472">Membrane</keyword>
<keyword evidence="4" id="KW-1185">Reference proteome</keyword>
<accession>A0A927PEA5</accession>
<proteinExistence type="predicted"/>
<dbReference type="EMBL" id="JACYHB010000008">
    <property type="protein sequence ID" value="MBD8079607.1"/>
    <property type="molecule type" value="Genomic_DNA"/>
</dbReference>
<comment type="caution">
    <text evidence="3">The sequence shown here is derived from an EMBL/GenBank/DDBJ whole genome shotgun (WGS) entry which is preliminary data.</text>
</comment>
<dbReference type="RefSeq" id="WP_191829187.1">
    <property type="nucleotide sequence ID" value="NZ_JACYHB010000008.1"/>
</dbReference>
<feature type="region of interest" description="Disordered" evidence="1">
    <location>
        <begin position="203"/>
        <end position="243"/>
    </location>
</feature>
<gene>
    <name evidence="3" type="ORF">IF651_11120</name>
</gene>
<feature type="transmembrane region" description="Helical" evidence="2">
    <location>
        <begin position="170"/>
        <end position="192"/>
    </location>
</feature>
<dbReference type="AlphaFoldDB" id="A0A927PEA5"/>
<dbReference type="Proteomes" id="UP000610846">
    <property type="component" value="Unassembled WGS sequence"/>
</dbReference>
<evidence type="ECO:0000313" key="4">
    <source>
        <dbReference type="Proteomes" id="UP000610846"/>
    </source>
</evidence>
<feature type="transmembrane region" description="Helical" evidence="2">
    <location>
        <begin position="32"/>
        <end position="56"/>
    </location>
</feature>